<keyword evidence="3" id="KW-1185">Reference proteome</keyword>
<sequence>MMRIGSVITIGLMLLLVGCGESRENEFIDRMDKEHEGDSPVENAAQNLQQSGNTSGEEVTYATVNGNEITGYLAQPSDGNSEAPGIIVIHEWWGLNDNIRMMTDKLAGEGYTALAVDLYNGKVAESSDSAGTYARSVNDEEALDNLTQAYGYLNEKQGADNIGVIGWCFGGAWSLQTALAHPEKIDATVIYYGRLVTDTDKLESLQMPVLGIFGEEDDGIPPQKVKAFESALNKADVENSIHIYEGAGHAFANPSGTRYVETAAEDAWQKTVRFLEQNLKEE</sequence>
<dbReference type="PROSITE" id="PS51257">
    <property type="entry name" value="PROKAR_LIPOPROTEIN"/>
    <property type="match status" value="1"/>
</dbReference>
<dbReference type="Proteomes" id="UP000218831">
    <property type="component" value="Unassembled WGS sequence"/>
</dbReference>
<dbReference type="OrthoDB" id="9787933at2"/>
<dbReference type="RefSeq" id="WP_095605682.1">
    <property type="nucleotide sequence ID" value="NZ_NSKE01000003.1"/>
</dbReference>
<dbReference type="PANTHER" id="PTHR46623:SF7">
    <property type="entry name" value="CARBOXYMETHYLENEBUTENOLIDASE"/>
    <property type="match status" value="1"/>
</dbReference>
<name>A0A2A2GD88_9BACT</name>
<dbReference type="EMBL" id="NSKE01000003">
    <property type="protein sequence ID" value="PAU94815.1"/>
    <property type="molecule type" value="Genomic_DNA"/>
</dbReference>
<dbReference type="GO" id="GO:0016787">
    <property type="term" value="F:hydrolase activity"/>
    <property type="evidence" value="ECO:0007669"/>
    <property type="project" value="InterPro"/>
</dbReference>
<gene>
    <name evidence="2" type="ORF">CK503_04915</name>
</gene>
<dbReference type="InterPro" id="IPR051049">
    <property type="entry name" value="Dienelactone_hydrolase-like"/>
</dbReference>
<dbReference type="AlphaFoldDB" id="A0A2A2GD88"/>
<evidence type="ECO:0000313" key="2">
    <source>
        <dbReference type="EMBL" id="PAU94815.1"/>
    </source>
</evidence>
<organism evidence="2 3">
    <name type="scientific">Fodinibius salipaludis</name>
    <dbReference type="NCBI Taxonomy" id="2032627"/>
    <lineage>
        <taxon>Bacteria</taxon>
        <taxon>Pseudomonadati</taxon>
        <taxon>Balneolota</taxon>
        <taxon>Balneolia</taxon>
        <taxon>Balneolales</taxon>
        <taxon>Balneolaceae</taxon>
        <taxon>Fodinibius</taxon>
    </lineage>
</organism>
<feature type="domain" description="Dienelactone hydrolase" evidence="1">
    <location>
        <begin position="69"/>
        <end position="277"/>
    </location>
</feature>
<evidence type="ECO:0000259" key="1">
    <source>
        <dbReference type="Pfam" id="PF01738"/>
    </source>
</evidence>
<reference evidence="2 3" key="1">
    <citation type="submission" date="2017-08" db="EMBL/GenBank/DDBJ databases">
        <title>Aliifodinibius alkalisoli sp. nov., isolated from saline alkaline soil.</title>
        <authorList>
            <person name="Liu D."/>
            <person name="Zhang G."/>
        </authorList>
    </citation>
    <scope>NUCLEOTIDE SEQUENCE [LARGE SCALE GENOMIC DNA]</scope>
    <source>
        <strain evidence="2 3">WN023</strain>
    </source>
</reference>
<proteinExistence type="predicted"/>
<dbReference type="Gene3D" id="3.40.50.1820">
    <property type="entry name" value="alpha/beta hydrolase"/>
    <property type="match status" value="1"/>
</dbReference>
<dbReference type="SUPFAM" id="SSF53474">
    <property type="entry name" value="alpha/beta-Hydrolases"/>
    <property type="match status" value="1"/>
</dbReference>
<dbReference type="InterPro" id="IPR029058">
    <property type="entry name" value="AB_hydrolase_fold"/>
</dbReference>
<dbReference type="Pfam" id="PF01738">
    <property type="entry name" value="DLH"/>
    <property type="match status" value="1"/>
</dbReference>
<comment type="caution">
    <text evidence="2">The sequence shown here is derived from an EMBL/GenBank/DDBJ whole genome shotgun (WGS) entry which is preliminary data.</text>
</comment>
<accession>A0A2A2GD88</accession>
<dbReference type="InterPro" id="IPR002925">
    <property type="entry name" value="Dienelactn_hydro"/>
</dbReference>
<dbReference type="PANTHER" id="PTHR46623">
    <property type="entry name" value="CARBOXYMETHYLENEBUTENOLIDASE-RELATED"/>
    <property type="match status" value="1"/>
</dbReference>
<evidence type="ECO:0000313" key="3">
    <source>
        <dbReference type="Proteomes" id="UP000218831"/>
    </source>
</evidence>
<protein>
    <submittedName>
        <fullName evidence="2">Carboxymethylenebutenolidase</fullName>
    </submittedName>
</protein>